<dbReference type="PROSITE" id="PS50910">
    <property type="entry name" value="HEPN"/>
    <property type="match status" value="1"/>
</dbReference>
<dbReference type="AlphaFoldDB" id="A0A0G0H2Z0"/>
<comment type="caution">
    <text evidence="2">The sequence shown here is derived from an EMBL/GenBank/DDBJ whole genome shotgun (WGS) entry which is preliminary data.</text>
</comment>
<dbReference type="InterPro" id="IPR007842">
    <property type="entry name" value="HEPN_dom"/>
</dbReference>
<dbReference type="SMART" id="SM00748">
    <property type="entry name" value="HEPN"/>
    <property type="match status" value="1"/>
</dbReference>
<dbReference type="Pfam" id="PF05168">
    <property type="entry name" value="HEPN"/>
    <property type="match status" value="1"/>
</dbReference>
<evidence type="ECO:0000313" key="2">
    <source>
        <dbReference type="EMBL" id="KKQ36537.1"/>
    </source>
</evidence>
<gene>
    <name evidence="2" type="ORF">US54_C0064G0005</name>
</gene>
<dbReference type="STRING" id="1618481.US54_C0064G0005"/>
<name>A0A0G0H2Z0_9BACT</name>
<feature type="domain" description="HEPN" evidence="1">
    <location>
        <begin position="16"/>
        <end position="125"/>
    </location>
</feature>
<dbReference type="EMBL" id="LBTJ01000064">
    <property type="protein sequence ID" value="KKQ36537.1"/>
    <property type="molecule type" value="Genomic_DNA"/>
</dbReference>
<dbReference type="Gene3D" id="1.20.120.330">
    <property type="entry name" value="Nucleotidyltransferases domain 2"/>
    <property type="match status" value="1"/>
</dbReference>
<dbReference type="SUPFAM" id="SSF81593">
    <property type="entry name" value="Nucleotidyltransferase substrate binding subunit/domain"/>
    <property type="match status" value="1"/>
</dbReference>
<organism evidence="2 3">
    <name type="scientific">Candidatus Roizmanbacteria bacterium GW2011_GWA2_37_7</name>
    <dbReference type="NCBI Taxonomy" id="1618481"/>
    <lineage>
        <taxon>Bacteria</taxon>
        <taxon>Candidatus Roizmaniibacteriota</taxon>
    </lineage>
</organism>
<dbReference type="Proteomes" id="UP000034471">
    <property type="component" value="Unassembled WGS sequence"/>
</dbReference>
<sequence length="132" mass="15829">MRLPYADVLRWSKHWNFESKEALKTATFLYKDNRFSHSLFFCHLAVEKKIKSVFVIHKQVFPPPVHDLLYLAKKLQAPLKREILEDLAEINSFNISARYDDYKQQFYKKATRDYCAKWLAKSKKILIIFENI</sequence>
<reference evidence="2 3" key="1">
    <citation type="journal article" date="2015" name="Nature">
        <title>rRNA introns, odd ribosomes, and small enigmatic genomes across a large radiation of phyla.</title>
        <authorList>
            <person name="Brown C.T."/>
            <person name="Hug L.A."/>
            <person name="Thomas B.C."/>
            <person name="Sharon I."/>
            <person name="Castelle C.J."/>
            <person name="Singh A."/>
            <person name="Wilkins M.J."/>
            <person name="Williams K.H."/>
            <person name="Banfield J.F."/>
        </authorList>
    </citation>
    <scope>NUCLEOTIDE SEQUENCE [LARGE SCALE GENOMIC DNA]</scope>
</reference>
<proteinExistence type="predicted"/>
<protein>
    <submittedName>
        <fullName evidence="2">HEPN domain protein</fullName>
    </submittedName>
</protein>
<evidence type="ECO:0000259" key="1">
    <source>
        <dbReference type="PROSITE" id="PS50910"/>
    </source>
</evidence>
<accession>A0A0G0H2Z0</accession>
<evidence type="ECO:0000313" key="3">
    <source>
        <dbReference type="Proteomes" id="UP000034471"/>
    </source>
</evidence>